<evidence type="ECO:0000313" key="1">
    <source>
        <dbReference type="EMBL" id="MET3695641.1"/>
    </source>
</evidence>
<name>A0ABV2LFX2_9HYPH</name>
<proteinExistence type="predicted"/>
<comment type="caution">
    <text evidence="1">The sequence shown here is derived from an EMBL/GenBank/DDBJ whole genome shotgun (WGS) entry which is preliminary data.</text>
</comment>
<reference evidence="1 2" key="1">
    <citation type="submission" date="2024-06" db="EMBL/GenBank/DDBJ databases">
        <title>Genomic Encyclopedia of Type Strains, Phase IV (KMG-IV): sequencing the most valuable type-strain genomes for metagenomic binning, comparative biology and taxonomic classification.</title>
        <authorList>
            <person name="Goeker M."/>
        </authorList>
    </citation>
    <scope>NUCLEOTIDE SEQUENCE [LARGE SCALE GENOMIC DNA]</scope>
    <source>
        <strain evidence="1 2">DSM 21331</strain>
    </source>
</reference>
<sequence length="37" mass="4205">MKAALFVWATIGEHFSTSIVETRVQALRQPYTVILVQ</sequence>
<gene>
    <name evidence="1" type="ORF">ABID43_005210</name>
</gene>
<evidence type="ECO:0000313" key="2">
    <source>
        <dbReference type="Proteomes" id="UP001549145"/>
    </source>
</evidence>
<accession>A0ABV2LFX2</accession>
<dbReference type="EMBL" id="JBEPMM010000037">
    <property type="protein sequence ID" value="MET3695641.1"/>
    <property type="molecule type" value="Genomic_DNA"/>
</dbReference>
<organism evidence="1 2">
    <name type="scientific">Methylobacterium goesingense</name>
    <dbReference type="NCBI Taxonomy" id="243690"/>
    <lineage>
        <taxon>Bacteria</taxon>
        <taxon>Pseudomonadati</taxon>
        <taxon>Pseudomonadota</taxon>
        <taxon>Alphaproteobacteria</taxon>
        <taxon>Hyphomicrobiales</taxon>
        <taxon>Methylobacteriaceae</taxon>
        <taxon>Methylobacterium</taxon>
    </lineage>
</organism>
<protein>
    <submittedName>
        <fullName evidence="1">Uncharacterized protein</fullName>
    </submittedName>
</protein>
<dbReference type="Proteomes" id="UP001549145">
    <property type="component" value="Unassembled WGS sequence"/>
</dbReference>
<keyword evidence="2" id="KW-1185">Reference proteome</keyword>